<dbReference type="RefSeq" id="WP_315603476.1">
    <property type="nucleotide sequence ID" value="NZ_CP130318.1"/>
</dbReference>
<name>A0AA96RDD7_9BACL</name>
<dbReference type="KEGG" id="paun:MJA45_18995"/>
<dbReference type="Proteomes" id="UP001305702">
    <property type="component" value="Chromosome"/>
</dbReference>
<feature type="transmembrane region" description="Helical" evidence="1">
    <location>
        <begin position="213"/>
        <end position="236"/>
    </location>
</feature>
<feature type="transmembrane region" description="Helical" evidence="1">
    <location>
        <begin position="81"/>
        <end position="109"/>
    </location>
</feature>
<keyword evidence="1" id="KW-0472">Membrane</keyword>
<feature type="transmembrane region" description="Helical" evidence="1">
    <location>
        <begin position="321"/>
        <end position="339"/>
    </location>
</feature>
<protein>
    <recommendedName>
        <fullName evidence="4">Transporter</fullName>
    </recommendedName>
</protein>
<feature type="transmembrane region" description="Helical" evidence="1">
    <location>
        <begin position="182"/>
        <end position="201"/>
    </location>
</feature>
<feature type="transmembrane region" description="Helical" evidence="1">
    <location>
        <begin position="298"/>
        <end position="315"/>
    </location>
</feature>
<gene>
    <name evidence="2" type="ORF">MJA45_18995</name>
</gene>
<evidence type="ECO:0008006" key="4">
    <source>
        <dbReference type="Google" id="ProtNLM"/>
    </source>
</evidence>
<evidence type="ECO:0000256" key="1">
    <source>
        <dbReference type="SAM" id="Phobius"/>
    </source>
</evidence>
<sequence length="352" mass="38089">MRPWGRIVQVAFTYIGTIVGAGFASGQEILQFFTQYGGIATATIALATVLFIGFGIKLMLLAQKTGARSYEDLNRTLFGPGIGEAFSLFLMIVLLGTAGVMLAGAGTLFAEQLGLSYQTGLWITLVLGYLVLSKGMHGILAVNTVVVPFMLLFTAVVALSTWSLPNASNWLWLTSDYPLLQIWTAPLLYSAFNLATAQAVLVPLGTAIRDRGILIWGGVLGGAGIGLLLLAAHFALSAQMPGILQYEIPMGHIIRRLGAVVQFLYVLVIFGEIFTTFIADVFGLILQIEQRFRISRQAALLGILALSYGLSLVGFRPLLSFLYPLFGMVSLLWLGWILVRNRTGTSDRLPPP</sequence>
<evidence type="ECO:0000313" key="2">
    <source>
        <dbReference type="EMBL" id="WNQ09702.1"/>
    </source>
</evidence>
<proteinExistence type="predicted"/>
<reference evidence="2 3" key="1">
    <citation type="submission" date="2022-02" db="EMBL/GenBank/DDBJ databases">
        <title>Paenibacillus sp. MBLB1776 Whole Genome Shotgun Sequencing.</title>
        <authorList>
            <person name="Hwang C.Y."/>
            <person name="Cho E.-S."/>
            <person name="Seo M.-J."/>
        </authorList>
    </citation>
    <scope>NUCLEOTIDE SEQUENCE [LARGE SCALE GENOMIC DNA]</scope>
    <source>
        <strain evidence="2 3">MBLB1776</strain>
    </source>
</reference>
<keyword evidence="1" id="KW-1133">Transmembrane helix</keyword>
<keyword evidence="1" id="KW-0812">Transmembrane</keyword>
<dbReference type="InterPro" id="IPR038728">
    <property type="entry name" value="YkvI-like"/>
</dbReference>
<organism evidence="2 3">
    <name type="scientific">Paenibacillus aurantius</name>
    <dbReference type="NCBI Taxonomy" id="2918900"/>
    <lineage>
        <taxon>Bacteria</taxon>
        <taxon>Bacillati</taxon>
        <taxon>Bacillota</taxon>
        <taxon>Bacilli</taxon>
        <taxon>Bacillales</taxon>
        <taxon>Paenibacillaceae</taxon>
        <taxon>Paenibacillus</taxon>
    </lineage>
</organism>
<feature type="transmembrane region" description="Helical" evidence="1">
    <location>
        <begin position="115"/>
        <end position="132"/>
    </location>
</feature>
<dbReference type="AlphaFoldDB" id="A0AA96RDD7"/>
<feature type="transmembrane region" description="Helical" evidence="1">
    <location>
        <begin position="36"/>
        <end position="60"/>
    </location>
</feature>
<dbReference type="PANTHER" id="PTHR37814:SF1">
    <property type="entry name" value="MEMBRANE PROTEIN"/>
    <property type="match status" value="1"/>
</dbReference>
<evidence type="ECO:0000313" key="3">
    <source>
        <dbReference type="Proteomes" id="UP001305702"/>
    </source>
</evidence>
<feature type="transmembrane region" description="Helical" evidence="1">
    <location>
        <begin position="263"/>
        <end position="286"/>
    </location>
</feature>
<dbReference type="EMBL" id="CP130318">
    <property type="protein sequence ID" value="WNQ09702.1"/>
    <property type="molecule type" value="Genomic_DNA"/>
</dbReference>
<dbReference type="PANTHER" id="PTHR37814">
    <property type="entry name" value="CONSERVED MEMBRANE PROTEIN"/>
    <property type="match status" value="1"/>
</dbReference>
<feature type="transmembrane region" description="Helical" evidence="1">
    <location>
        <begin position="139"/>
        <end position="162"/>
    </location>
</feature>
<accession>A0AA96RDD7</accession>
<keyword evidence="3" id="KW-1185">Reference proteome</keyword>